<keyword evidence="2" id="KW-0964">Secreted</keyword>
<gene>
    <name evidence="9" type="ORF">B5E59_09180</name>
</gene>
<evidence type="ECO:0000256" key="4">
    <source>
        <dbReference type="ARBA" id="ARBA00023088"/>
    </source>
</evidence>
<feature type="transmembrane region" description="Helical" evidence="7">
    <location>
        <begin position="1691"/>
        <end position="1711"/>
    </location>
</feature>
<keyword evidence="3" id="KW-0732">Signal</keyword>
<dbReference type="Pfam" id="PF07564">
    <property type="entry name" value="DUF1542"/>
    <property type="match status" value="11"/>
</dbReference>
<feature type="transmembrane region" description="Helical" evidence="7">
    <location>
        <begin position="20"/>
        <end position="38"/>
    </location>
</feature>
<feature type="compositionally biased region" description="Polar residues" evidence="6">
    <location>
        <begin position="133"/>
        <end position="155"/>
    </location>
</feature>
<protein>
    <recommendedName>
        <fullName evidence="8">Gram-positive cocci surface proteins LPxTG domain-containing protein</fullName>
    </recommendedName>
</protein>
<feature type="coiled-coil region" evidence="5">
    <location>
        <begin position="689"/>
        <end position="742"/>
    </location>
</feature>
<dbReference type="NCBIfam" id="TIGR01168">
    <property type="entry name" value="YSIRK_signal"/>
    <property type="match status" value="1"/>
</dbReference>
<evidence type="ECO:0000256" key="7">
    <source>
        <dbReference type="SAM" id="Phobius"/>
    </source>
</evidence>
<dbReference type="NCBIfam" id="TIGR01167">
    <property type="entry name" value="LPXTG_anchor"/>
    <property type="match status" value="1"/>
</dbReference>
<feature type="compositionally biased region" description="Low complexity" evidence="6">
    <location>
        <begin position="156"/>
        <end position="173"/>
    </location>
</feature>
<feature type="region of interest" description="Disordered" evidence="6">
    <location>
        <begin position="131"/>
        <end position="194"/>
    </location>
</feature>
<dbReference type="Pfam" id="PF01468">
    <property type="entry name" value="GA"/>
    <property type="match status" value="2"/>
</dbReference>
<dbReference type="InterPro" id="IPR005877">
    <property type="entry name" value="YSIRK_signal_dom"/>
</dbReference>
<organism evidence="9 10">
    <name type="scientific">Lactobacillus gallinarum</name>
    <dbReference type="NCBI Taxonomy" id="52242"/>
    <lineage>
        <taxon>Bacteria</taxon>
        <taxon>Bacillati</taxon>
        <taxon>Bacillota</taxon>
        <taxon>Bacilli</taxon>
        <taxon>Lactobacillales</taxon>
        <taxon>Lactobacillaceae</taxon>
        <taxon>Lactobacillus</taxon>
    </lineage>
</organism>
<evidence type="ECO:0000313" key="10">
    <source>
        <dbReference type="Proteomes" id="UP000196293"/>
    </source>
</evidence>
<evidence type="ECO:0000259" key="8">
    <source>
        <dbReference type="PROSITE" id="PS50847"/>
    </source>
</evidence>
<dbReference type="EMBL" id="NFLS01000034">
    <property type="protein sequence ID" value="OUQ55024.1"/>
    <property type="molecule type" value="Genomic_DNA"/>
</dbReference>
<dbReference type="InterPro" id="IPR002988">
    <property type="entry name" value="GA_module"/>
</dbReference>
<feature type="compositionally biased region" description="Polar residues" evidence="6">
    <location>
        <begin position="245"/>
        <end position="256"/>
    </location>
</feature>
<evidence type="ECO:0000256" key="3">
    <source>
        <dbReference type="ARBA" id="ARBA00022729"/>
    </source>
</evidence>
<feature type="compositionally biased region" description="Polar residues" evidence="6">
    <location>
        <begin position="1634"/>
        <end position="1686"/>
    </location>
</feature>
<dbReference type="PANTHER" id="PTHR10825:SF29">
    <property type="entry name" value="POLYCOMB GROUP RING FINGER PROTEIN 1"/>
    <property type="match status" value="1"/>
</dbReference>
<feature type="coiled-coil region" evidence="5">
    <location>
        <begin position="1571"/>
        <end position="1598"/>
    </location>
</feature>
<dbReference type="InterPro" id="IPR011439">
    <property type="entry name" value="DUF1542"/>
</dbReference>
<feature type="region of interest" description="Disordered" evidence="6">
    <location>
        <begin position="1632"/>
        <end position="1689"/>
    </location>
</feature>
<dbReference type="PROSITE" id="PS50847">
    <property type="entry name" value="GRAM_POS_ANCHORING"/>
    <property type="match status" value="1"/>
</dbReference>
<dbReference type="NCBIfam" id="NF033647">
    <property type="entry name" value="adhesin_LEA"/>
    <property type="match status" value="1"/>
</dbReference>
<sequence>MKRLKFLETKRTPHYSLRKLNVGVASVLLGVTIFGINFTDHSVKAATIESVENSNSSANSNSQQTKGINSIGAVKVPDSQNDANKAIDAALNKKNSEINGATNIDQTTKDKLNQAATDAADKAKEAITKATTNNDVATEQTNTQKATSATGKVQQSSANNNATANNSTEAATTLQSAPKTQGSADTDIKSSTARSAATNLVTISGTDRNAAAKLATMNLLRMNLTQTTGISDKVNEKSINDQPAKENQSLANKTKLTSSDNYSSNIYKGKDGNYYKIVTINGQDYVYHAADIQANGTDLVGNLKGTAEDNKNNINISKEDLGNGKTRWTVVFFPNKGLQNVGYDVSGLISAKFGIALTKDYQIVGNVNMEVISDPTKSFRYYTFEKDSTSATEDTLQNPTDEVDFSFNPKTDVDKNTGLINSKTMPAYNNKYLQGPYYFTTTTDTGKKNLWQTYFKKWGLFSKVSNNAHDGKPYVGNDHELHFNDFKIASKTGVDGAKYGDLIIDDKQGGVKGVFSSDNFNQAMEFKSQGKTGKGYPQYSSYVISFTTQHTDSHEVDLIKSPKGQQFSGISANIYSNQDGYYNMYSSLYGEQRALNAKGDPLEAENIIPNWNDAKAANKAIDDALVNKKGEINTATNIDQATKDNLIKGATDAAGAAKNAISQATTADAIKKAQGDGVSNINKVKVPSLEAAKQAANQVVEEAAGKQKDLINKSNNLSDSEKKDLNNQVEAATQTAKGAIAAATTNDGAAKAGQDGSSNINKVKVPSLEAAKQAANQVVEEAAGKQKDLINKSNNLSDNEKQALNNQVDAAAKTAKAAITAATTNDVATKAGQAGVAEIEKAVPTSLEDAKTAANNAIATALTTQTNAINHASNLSDQEKQDLVKQATDAANTAKANIAKANTNDGASQAGKAGVAAIEGVTVPTDSDVKKNANSDLDNTADAAKQAIDKTSGLTADQKQAAKDQIDQAVTAAKDNIKKASDDTGVAAAKAAGKLAIDKVSANAAIDGALAEKNNSIDTAPNLTDEEKKAVKGQAKTVADSAKTAISNAKTGTDVESAKNTGVENIKNMPIPTASKTKNDANSALDTTADAAKQAIDETSGLTADQKQTAKDQIDQAVTDAQGKIQNASDNKGVADAKAAGKLAIDKVSAKAAIDEALNNKKSAIAKVPLTAEEAKPLNDLVDQEADAAKAAIDDATTNAVVEAAKNTGVEKINNINVPTTSATKDAAKNAIDQAAQAKDAAIDASNLTAEEKADLKKTVAGEVQTAKGNIDAATKDADVTTAKNTGVGKINNITVPTTSATKDAAKDAIDQAAKTKDDAIDASNLTAEEKADLKKTVAGEVQTAKGNIDAATKDADVTTAKNTGVGKINNIKVPDTSATKDDANKAIDDALAKKIDEINKSNLTDEEKAKLTTDANAAANNAKANIQAAKTNDAVNTAKENGVDTLNKVKVPDTSATKDDANKAIDDALNNKKSEITGATNLDQTTKDKLIQDATDAATAAKAAIDKATTNNDVATEQTKGTNAIEAVKVPSLTDSQTAAKDAIDKALNTKQSEITGATNLDQTTKDKLIKEATAAANKAKDAITKATTNNDAATEQTKGINAIEAVKVPSLTASQTAAKDAIDDALNGIPVKSNSVDDQDNSATNAGNGNQAGHIQSDNSSDVTKHSSTQQSGNEKTQLPQTGDETQRGAGLVGLALAGLVGLLGSAGFRKKRD</sequence>
<keyword evidence="7" id="KW-0812">Transmembrane</keyword>
<proteinExistence type="predicted"/>
<reference evidence="10" key="1">
    <citation type="submission" date="2017-04" db="EMBL/GenBank/DDBJ databases">
        <title>Function of individual gut microbiota members based on whole genome sequencing of pure cultures obtained from chicken caecum.</title>
        <authorList>
            <person name="Medvecky M."/>
            <person name="Cejkova D."/>
            <person name="Polansky O."/>
            <person name="Karasova D."/>
            <person name="Kubasova T."/>
            <person name="Cizek A."/>
            <person name="Rychlik I."/>
        </authorList>
    </citation>
    <scope>NUCLEOTIDE SEQUENCE [LARGE SCALE GENOMIC DNA]</scope>
    <source>
        <strain evidence="10">An115</strain>
    </source>
</reference>
<dbReference type="InterPro" id="IPR019931">
    <property type="entry name" value="LPXTG_anchor"/>
</dbReference>
<dbReference type="RefSeq" id="WP_143438288.1">
    <property type="nucleotide sequence ID" value="NZ_NFLS01000034.1"/>
</dbReference>
<keyword evidence="10" id="KW-1185">Reference proteome</keyword>
<dbReference type="PANTHER" id="PTHR10825">
    <property type="entry name" value="RING FINGER DOMAIN-CONTAINING, POLYCOMB GROUP COMPONENT"/>
    <property type="match status" value="1"/>
</dbReference>
<feature type="coiled-coil region" evidence="5">
    <location>
        <begin position="930"/>
        <end position="983"/>
    </location>
</feature>
<evidence type="ECO:0000256" key="1">
    <source>
        <dbReference type="ARBA" id="ARBA00022512"/>
    </source>
</evidence>
<keyword evidence="7" id="KW-1133">Transmembrane helix</keyword>
<feature type="region of interest" description="Disordered" evidence="6">
    <location>
        <begin position="233"/>
        <end position="256"/>
    </location>
</feature>
<dbReference type="Pfam" id="PF00746">
    <property type="entry name" value="Gram_pos_anchor"/>
    <property type="match status" value="1"/>
</dbReference>
<dbReference type="Proteomes" id="UP000196293">
    <property type="component" value="Unassembled WGS sequence"/>
</dbReference>
<evidence type="ECO:0000313" key="9">
    <source>
        <dbReference type="EMBL" id="OUQ55024.1"/>
    </source>
</evidence>
<keyword evidence="5" id="KW-0175">Coiled coil</keyword>
<evidence type="ECO:0000256" key="2">
    <source>
        <dbReference type="ARBA" id="ARBA00022525"/>
    </source>
</evidence>
<evidence type="ECO:0000256" key="6">
    <source>
        <dbReference type="SAM" id="MobiDB-lite"/>
    </source>
</evidence>
<keyword evidence="4" id="KW-0572">Peptidoglycan-anchor</keyword>
<name>A0ABX3Z6U3_9LACO</name>
<evidence type="ECO:0000256" key="5">
    <source>
        <dbReference type="SAM" id="Coils"/>
    </source>
</evidence>
<keyword evidence="1" id="KW-0134">Cell wall</keyword>
<accession>A0ABX3Z6U3</accession>
<feature type="domain" description="Gram-positive cocci surface proteins LPxTG" evidence="8">
    <location>
        <begin position="1681"/>
        <end position="1716"/>
    </location>
</feature>
<feature type="compositionally biased region" description="Polar residues" evidence="6">
    <location>
        <begin position="174"/>
        <end position="194"/>
    </location>
</feature>
<comment type="caution">
    <text evidence="9">The sequence shown here is derived from an EMBL/GenBank/DDBJ whole genome shotgun (WGS) entry which is preliminary data.</text>
</comment>
<keyword evidence="7" id="KW-0472">Membrane</keyword>
<dbReference type="Pfam" id="PF04650">
    <property type="entry name" value="YSIRK_signal"/>
    <property type="match status" value="1"/>
</dbReference>